<dbReference type="GO" id="GO:0000976">
    <property type="term" value="F:transcription cis-regulatory region binding"/>
    <property type="evidence" value="ECO:0007669"/>
    <property type="project" value="TreeGrafter"/>
</dbReference>
<dbReference type="GO" id="GO:0003700">
    <property type="term" value="F:DNA-binding transcription factor activity"/>
    <property type="evidence" value="ECO:0007669"/>
    <property type="project" value="TreeGrafter"/>
</dbReference>
<dbReference type="PANTHER" id="PTHR30146:SF148">
    <property type="entry name" value="HTH-TYPE TRANSCRIPTIONAL REPRESSOR PURR-RELATED"/>
    <property type="match status" value="1"/>
</dbReference>
<dbReference type="InterPro" id="IPR028082">
    <property type="entry name" value="Peripla_BP_I"/>
</dbReference>
<dbReference type="SMART" id="SM00354">
    <property type="entry name" value="HTH_LACI"/>
    <property type="match status" value="1"/>
</dbReference>
<keyword evidence="1" id="KW-0678">Repressor</keyword>
<feature type="domain" description="HTH lacI-type" evidence="5">
    <location>
        <begin position="5"/>
        <end position="59"/>
    </location>
</feature>
<evidence type="ECO:0000313" key="7">
    <source>
        <dbReference type="Proteomes" id="UP000198873"/>
    </source>
</evidence>
<organism evidence="6 7">
    <name type="scientific">Streptomyces harbinensis</name>
    <dbReference type="NCBI Taxonomy" id="1176198"/>
    <lineage>
        <taxon>Bacteria</taxon>
        <taxon>Bacillati</taxon>
        <taxon>Actinomycetota</taxon>
        <taxon>Actinomycetes</taxon>
        <taxon>Kitasatosporales</taxon>
        <taxon>Streptomycetaceae</taxon>
        <taxon>Streptomyces</taxon>
    </lineage>
</organism>
<evidence type="ECO:0000256" key="4">
    <source>
        <dbReference type="ARBA" id="ARBA00023163"/>
    </source>
</evidence>
<dbReference type="EMBL" id="FPAB01000001">
    <property type="protein sequence ID" value="SFS32727.1"/>
    <property type="molecule type" value="Genomic_DNA"/>
</dbReference>
<evidence type="ECO:0000256" key="3">
    <source>
        <dbReference type="ARBA" id="ARBA00023125"/>
    </source>
</evidence>
<sequence length="367" mass="38781">MVKIATMRDVAVRAGVSVTTVSRVLNGTGYVKTGTRRAVEAAIADLGYLPSGSARGLVTRRTGMLGLCLPDTGPVADLRAPVRVGQRVEVVPDHDSAGTVSWGGLYFGEVVRGAEYAAWQAGLAITVAVARPPESDARIRELAGRVDGLIVVAGTQSDGLLDHLAHRVPVVLVAGPRPAGGFDHVGVDNARGVQALVDHLHRGHGIRDIRYVAGRPDTPDDTERFAGFRAALRRAGLPVPEVPALRGDFCRPTARRLARELIAAHRAGDRALPGALVCANDETALGFLDVFTAEGYDVPGDIALTGFDGVDAGRTCSPRLTTVEQPMADLGRLAVDVLRACLADPRLPRQERVAPVRVLLRDSCGPH</sequence>
<dbReference type="SUPFAM" id="SSF47413">
    <property type="entry name" value="lambda repressor-like DNA-binding domains"/>
    <property type="match status" value="1"/>
</dbReference>
<dbReference type="InterPro" id="IPR046335">
    <property type="entry name" value="LacI/GalR-like_sensor"/>
</dbReference>
<keyword evidence="4" id="KW-0804">Transcription</keyword>
<dbReference type="PROSITE" id="PS50932">
    <property type="entry name" value="HTH_LACI_2"/>
    <property type="match status" value="1"/>
</dbReference>
<dbReference type="InterPro" id="IPR000843">
    <property type="entry name" value="HTH_LacI"/>
</dbReference>
<keyword evidence="2" id="KW-0805">Transcription regulation</keyword>
<dbReference type="PRINTS" id="PR00036">
    <property type="entry name" value="HTHLACI"/>
</dbReference>
<dbReference type="InterPro" id="IPR010982">
    <property type="entry name" value="Lambda_DNA-bd_dom_sf"/>
</dbReference>
<evidence type="ECO:0000259" key="5">
    <source>
        <dbReference type="PROSITE" id="PS50932"/>
    </source>
</evidence>
<dbReference type="Proteomes" id="UP000198873">
    <property type="component" value="Unassembled WGS sequence"/>
</dbReference>
<protein>
    <submittedName>
        <fullName evidence="6">LacI family transcriptional regulator</fullName>
    </submittedName>
</protein>
<dbReference type="PANTHER" id="PTHR30146">
    <property type="entry name" value="LACI-RELATED TRANSCRIPTIONAL REPRESSOR"/>
    <property type="match status" value="1"/>
</dbReference>
<evidence type="ECO:0000256" key="2">
    <source>
        <dbReference type="ARBA" id="ARBA00023015"/>
    </source>
</evidence>
<evidence type="ECO:0000313" key="6">
    <source>
        <dbReference type="EMBL" id="SFS32727.1"/>
    </source>
</evidence>
<accession>A0A1I6NXM9</accession>
<dbReference type="Gene3D" id="3.40.50.2300">
    <property type="match status" value="2"/>
</dbReference>
<dbReference type="PROSITE" id="PS00356">
    <property type="entry name" value="HTH_LACI_1"/>
    <property type="match status" value="1"/>
</dbReference>
<keyword evidence="7" id="KW-1185">Reference proteome</keyword>
<dbReference type="CDD" id="cd06267">
    <property type="entry name" value="PBP1_LacI_sugar_binding-like"/>
    <property type="match status" value="1"/>
</dbReference>
<dbReference type="RefSeq" id="WP_093841855.1">
    <property type="nucleotide sequence ID" value="NZ_FPAB01000001.1"/>
</dbReference>
<dbReference type="AlphaFoldDB" id="A0A1I6NXM9"/>
<reference evidence="7" key="1">
    <citation type="submission" date="2016-10" db="EMBL/GenBank/DDBJ databases">
        <authorList>
            <person name="Varghese N."/>
            <person name="Submissions S."/>
        </authorList>
    </citation>
    <scope>NUCLEOTIDE SEQUENCE [LARGE SCALE GENOMIC DNA]</scope>
    <source>
        <strain evidence="7">CGMCC 4.7047</strain>
    </source>
</reference>
<keyword evidence="3" id="KW-0238">DNA-binding</keyword>
<evidence type="ECO:0000256" key="1">
    <source>
        <dbReference type="ARBA" id="ARBA00022491"/>
    </source>
</evidence>
<dbReference type="Pfam" id="PF00356">
    <property type="entry name" value="LacI"/>
    <property type="match status" value="1"/>
</dbReference>
<dbReference type="CDD" id="cd01392">
    <property type="entry name" value="HTH_LacI"/>
    <property type="match status" value="1"/>
</dbReference>
<dbReference type="SUPFAM" id="SSF53822">
    <property type="entry name" value="Periplasmic binding protein-like I"/>
    <property type="match status" value="1"/>
</dbReference>
<proteinExistence type="predicted"/>
<gene>
    <name evidence="6" type="ORF">SAMN05444716_101129</name>
</gene>
<dbReference type="Pfam" id="PF13377">
    <property type="entry name" value="Peripla_BP_3"/>
    <property type="match status" value="1"/>
</dbReference>
<dbReference type="Gene3D" id="1.10.260.40">
    <property type="entry name" value="lambda repressor-like DNA-binding domains"/>
    <property type="match status" value="1"/>
</dbReference>
<dbReference type="STRING" id="1176198.SAMN05444716_101129"/>
<name>A0A1I6NXM9_9ACTN</name>